<dbReference type="OrthoDB" id="1094723at2"/>
<dbReference type="Proteomes" id="UP000294752">
    <property type="component" value="Unassembled WGS sequence"/>
</dbReference>
<evidence type="ECO:0000256" key="3">
    <source>
        <dbReference type="ARBA" id="ARBA00023237"/>
    </source>
</evidence>
<accession>A0A4R7CSV1</accession>
<evidence type="ECO:0000313" key="5">
    <source>
        <dbReference type="EMBL" id="TDS08907.1"/>
    </source>
</evidence>
<organism evidence="5 6">
    <name type="scientific">Sphingobacterium paludis</name>
    <dbReference type="NCBI Taxonomy" id="1476465"/>
    <lineage>
        <taxon>Bacteria</taxon>
        <taxon>Pseudomonadati</taxon>
        <taxon>Bacteroidota</taxon>
        <taxon>Sphingobacteriia</taxon>
        <taxon>Sphingobacteriales</taxon>
        <taxon>Sphingobacteriaceae</taxon>
        <taxon>Sphingobacterium</taxon>
    </lineage>
</organism>
<keyword evidence="2" id="KW-0472">Membrane</keyword>
<evidence type="ECO:0000256" key="1">
    <source>
        <dbReference type="ARBA" id="ARBA00004442"/>
    </source>
</evidence>
<dbReference type="InterPro" id="IPR037066">
    <property type="entry name" value="Plug_dom_sf"/>
</dbReference>
<name>A0A4R7CSV1_9SPHI</name>
<dbReference type="InterPro" id="IPR036942">
    <property type="entry name" value="Beta-barrel_TonB_sf"/>
</dbReference>
<proteinExistence type="predicted"/>
<feature type="domain" description="TonB-dependent receptor plug" evidence="4">
    <location>
        <begin position="208"/>
        <end position="321"/>
    </location>
</feature>
<dbReference type="SUPFAM" id="SSF49464">
    <property type="entry name" value="Carboxypeptidase regulatory domain-like"/>
    <property type="match status" value="1"/>
</dbReference>
<gene>
    <name evidence="5" type="ORF">B0I21_11136</name>
</gene>
<reference evidence="5 6" key="1">
    <citation type="submission" date="2019-03" db="EMBL/GenBank/DDBJ databases">
        <title>Genomic Encyclopedia of Type Strains, Phase III (KMG-III): the genomes of soil and plant-associated and newly described type strains.</title>
        <authorList>
            <person name="Whitman W."/>
        </authorList>
    </citation>
    <scope>NUCLEOTIDE SEQUENCE [LARGE SCALE GENOMIC DNA]</scope>
    <source>
        <strain evidence="5 6">CGMCC 1.12801</strain>
    </source>
</reference>
<dbReference type="Gene3D" id="2.170.130.10">
    <property type="entry name" value="TonB-dependent receptor, plug domain"/>
    <property type="match status" value="1"/>
</dbReference>
<evidence type="ECO:0000313" key="6">
    <source>
        <dbReference type="Proteomes" id="UP000294752"/>
    </source>
</evidence>
<keyword evidence="3" id="KW-0998">Cell outer membrane</keyword>
<sequence length="1102" mass="124783">MRCFILVVCFIIGGQITLAQVVNLKRKQVKVIDLLNEIKKQTGFGYMGDLSILKQMKPLQIVAENKPLSEVLKILESTQDISIKLVDSTIIISRNPNTSYPKVTPSRSGINNVQYLIKGNVRDSGGNFLQGATIESRSDLFNFHTASDASGNFTIQGYGTGYLHVRLLGYEPLTLPILKRSKIDIKLHPIQTNLPAAVVNTGYFQKDLESFTGSYSSISVKDLRDLSGGNILSTLQNLDPAFRITENNINGSNPNILPDISVRGVSNIGGYVANNPIFILNGFEVPLSRIYDLPANQIKRLSLLKDASATVLYGSRGGNGVVVIETVEEPKEKFSLSYEMRTKLSVSDLSSYNLMDAHEKLQFEKNVGLNDIRSPFYTKNPVPNLSQDLLNSWFLEKEMLVKDGVNTDWLGKALSQEISISNDLELSGKLKKGSYSIFASDNNEQGVLKKSSRERLNLSAMVSHRFNEKILISGNIFYQISLAENSPFGSFDTYTKLNPYWPLYDNFGELKKTYRFDGADSLIYNPLYNASLPYVDREKYQTFNPNIFLEWKANSFLKVRARLVMETENAEAIILRSPMHSNYQNLGEGLKGEYIKSTTNQTTQFAHLNVSYKRKMGKHLVNGGVVLEAMDMKGRLDTVKRLGIDDVRADINSFRASDGAVNNAINLVQHKRLLSLLGTLNYIYNAKYFADFSIRNDGSSRFGNADPYGLFWTVGMGYNLHQENFFHSDAIERLQFFFNVGKNSITNYTTEMKNTLFMNDFNRGYYQGPGVVYIREGNSNLKWPEIFSYSYGFRSSLWKDFLQLNVSMYRRRTERMITLMSTPPSVGLAQNAYFENIGTAINKGIEFSMTVRAVDNPTRHRYWSTTIFVNSNQGKLSGINSELSHINFANLKKNINGEYLQTVFYEEGKPLRNIKGVRSIGIDPSSGREMFLNKEGKIGSFWNYNDLGVVGNLEPLIFGGLNSEIRIGRWTVQVFFDYSLGADVYNSFLVDRIDNIDPRTNTDKKADGVHWEQVGDLAAFKQIGSPPTLLSNRFVETENCASLSHLIFHYDFKVDKLYKYRMKQLRINFTMSNLYRYSNLRMERGIAYPFARTFVLGATIKI</sequence>
<dbReference type="RefSeq" id="WP_133641871.1">
    <property type="nucleotide sequence ID" value="NZ_SNZV01000011.1"/>
</dbReference>
<dbReference type="GO" id="GO:0009279">
    <property type="term" value="C:cell outer membrane"/>
    <property type="evidence" value="ECO:0007669"/>
    <property type="project" value="UniProtKB-SubCell"/>
</dbReference>
<dbReference type="NCBIfam" id="TIGR04056">
    <property type="entry name" value="OMP_RagA_SusC"/>
    <property type="match status" value="1"/>
</dbReference>
<protein>
    <submittedName>
        <fullName evidence="5">TonB-linked SusC/RagA family outer membrane protein</fullName>
    </submittedName>
</protein>
<dbReference type="Gene3D" id="2.40.170.20">
    <property type="entry name" value="TonB-dependent receptor, beta-barrel domain"/>
    <property type="match status" value="1"/>
</dbReference>
<dbReference type="SUPFAM" id="SSF56935">
    <property type="entry name" value="Porins"/>
    <property type="match status" value="1"/>
</dbReference>
<evidence type="ECO:0000259" key="4">
    <source>
        <dbReference type="Pfam" id="PF07715"/>
    </source>
</evidence>
<dbReference type="Pfam" id="PF07715">
    <property type="entry name" value="Plug"/>
    <property type="match status" value="1"/>
</dbReference>
<dbReference type="AlphaFoldDB" id="A0A4R7CSV1"/>
<dbReference type="EMBL" id="SNZV01000011">
    <property type="protein sequence ID" value="TDS08907.1"/>
    <property type="molecule type" value="Genomic_DNA"/>
</dbReference>
<dbReference type="InterPro" id="IPR008969">
    <property type="entry name" value="CarboxyPept-like_regulatory"/>
</dbReference>
<keyword evidence="6" id="KW-1185">Reference proteome</keyword>
<comment type="caution">
    <text evidence="5">The sequence shown here is derived from an EMBL/GenBank/DDBJ whole genome shotgun (WGS) entry which is preliminary data.</text>
</comment>
<comment type="subcellular location">
    <subcellularLocation>
        <location evidence="1">Cell outer membrane</location>
    </subcellularLocation>
</comment>
<dbReference type="InterPro" id="IPR023996">
    <property type="entry name" value="TonB-dep_OMP_SusC/RagA"/>
</dbReference>
<evidence type="ECO:0000256" key="2">
    <source>
        <dbReference type="ARBA" id="ARBA00023136"/>
    </source>
</evidence>
<dbReference type="InterPro" id="IPR012910">
    <property type="entry name" value="Plug_dom"/>
</dbReference>